<dbReference type="EMBL" id="JH688734">
    <property type="protein sequence ID" value="EJD32692.1"/>
    <property type="molecule type" value="Genomic_DNA"/>
</dbReference>
<name>J0D251_AURST</name>
<accession>J0D251</accession>
<proteinExistence type="predicted"/>
<gene>
    <name evidence="1" type="ORF">AURDEDRAFT_178211</name>
</gene>
<dbReference type="Proteomes" id="UP000006514">
    <property type="component" value="Unassembled WGS sequence"/>
</dbReference>
<evidence type="ECO:0000313" key="1">
    <source>
        <dbReference type="EMBL" id="EJD32692.1"/>
    </source>
</evidence>
<organism evidence="1 2">
    <name type="scientific">Auricularia subglabra (strain TFB-10046 / SS5)</name>
    <name type="common">White-rot fungus</name>
    <name type="synonym">Auricularia delicata (strain TFB10046)</name>
    <dbReference type="NCBI Taxonomy" id="717982"/>
    <lineage>
        <taxon>Eukaryota</taxon>
        <taxon>Fungi</taxon>
        <taxon>Dikarya</taxon>
        <taxon>Basidiomycota</taxon>
        <taxon>Agaricomycotina</taxon>
        <taxon>Agaricomycetes</taxon>
        <taxon>Auriculariales</taxon>
        <taxon>Auriculariaceae</taxon>
        <taxon>Auricularia</taxon>
    </lineage>
</organism>
<protein>
    <submittedName>
        <fullName evidence="1">Uncharacterized protein</fullName>
    </submittedName>
</protein>
<evidence type="ECO:0000313" key="2">
    <source>
        <dbReference type="Proteomes" id="UP000006514"/>
    </source>
</evidence>
<dbReference type="KEGG" id="adl:AURDEDRAFT_178211"/>
<sequence length="73" mass="8064">MRQPQIPAHYLPIHVVRLPRRRGTRRLGSHHASFFAVAAAHNADAIQYRLAESVRLPHADALPSGDHGTAPND</sequence>
<keyword evidence="2" id="KW-1185">Reference proteome</keyword>
<dbReference type="InParanoid" id="J0D251"/>
<reference evidence="2" key="1">
    <citation type="journal article" date="2012" name="Science">
        <title>The Paleozoic origin of enzymatic lignin decomposition reconstructed from 31 fungal genomes.</title>
        <authorList>
            <person name="Floudas D."/>
            <person name="Binder M."/>
            <person name="Riley R."/>
            <person name="Barry K."/>
            <person name="Blanchette R.A."/>
            <person name="Henrissat B."/>
            <person name="Martinez A.T."/>
            <person name="Otillar R."/>
            <person name="Spatafora J.W."/>
            <person name="Yadav J.S."/>
            <person name="Aerts A."/>
            <person name="Benoit I."/>
            <person name="Boyd A."/>
            <person name="Carlson A."/>
            <person name="Copeland A."/>
            <person name="Coutinho P.M."/>
            <person name="de Vries R.P."/>
            <person name="Ferreira P."/>
            <person name="Findley K."/>
            <person name="Foster B."/>
            <person name="Gaskell J."/>
            <person name="Glotzer D."/>
            <person name="Gorecki P."/>
            <person name="Heitman J."/>
            <person name="Hesse C."/>
            <person name="Hori C."/>
            <person name="Igarashi K."/>
            <person name="Jurgens J.A."/>
            <person name="Kallen N."/>
            <person name="Kersten P."/>
            <person name="Kohler A."/>
            <person name="Kuees U."/>
            <person name="Kumar T.K.A."/>
            <person name="Kuo A."/>
            <person name="LaButti K."/>
            <person name="Larrondo L.F."/>
            <person name="Lindquist E."/>
            <person name="Ling A."/>
            <person name="Lombard V."/>
            <person name="Lucas S."/>
            <person name="Lundell T."/>
            <person name="Martin R."/>
            <person name="McLaughlin D.J."/>
            <person name="Morgenstern I."/>
            <person name="Morin E."/>
            <person name="Murat C."/>
            <person name="Nagy L.G."/>
            <person name="Nolan M."/>
            <person name="Ohm R.A."/>
            <person name="Patyshakuliyeva A."/>
            <person name="Rokas A."/>
            <person name="Ruiz-Duenas F.J."/>
            <person name="Sabat G."/>
            <person name="Salamov A."/>
            <person name="Samejima M."/>
            <person name="Schmutz J."/>
            <person name="Slot J.C."/>
            <person name="St John F."/>
            <person name="Stenlid J."/>
            <person name="Sun H."/>
            <person name="Sun S."/>
            <person name="Syed K."/>
            <person name="Tsang A."/>
            <person name="Wiebenga A."/>
            <person name="Young D."/>
            <person name="Pisabarro A."/>
            <person name="Eastwood D.C."/>
            <person name="Martin F."/>
            <person name="Cullen D."/>
            <person name="Grigoriev I.V."/>
            <person name="Hibbett D.S."/>
        </authorList>
    </citation>
    <scope>NUCLEOTIDE SEQUENCE [LARGE SCALE GENOMIC DNA]</scope>
    <source>
        <strain evidence="2">TFB10046</strain>
    </source>
</reference>
<dbReference type="AlphaFoldDB" id="J0D251"/>